<dbReference type="InterPro" id="IPR050082">
    <property type="entry name" value="RNA_methyltr_RlmE"/>
</dbReference>
<dbReference type="PANTHER" id="PTHR10920:SF18">
    <property type="entry name" value="RRNA METHYLTRANSFERASE 2, MITOCHONDRIAL"/>
    <property type="match status" value="1"/>
</dbReference>
<dbReference type="EMBL" id="NHTK01005750">
    <property type="protein sequence ID" value="PPQ74476.1"/>
    <property type="molecule type" value="Genomic_DNA"/>
</dbReference>
<dbReference type="AlphaFoldDB" id="A0A409W7J2"/>
<feature type="region of interest" description="Disordered" evidence="7">
    <location>
        <begin position="143"/>
        <end position="177"/>
    </location>
</feature>
<feature type="compositionally biased region" description="Polar residues" evidence="7">
    <location>
        <begin position="9"/>
        <end position="22"/>
    </location>
</feature>
<comment type="similarity">
    <text evidence="1">Belongs to the class I-like SAM-binding methyltransferase superfamily. RNA methyltransferase RlmE family.</text>
</comment>
<dbReference type="InterPro" id="IPR029063">
    <property type="entry name" value="SAM-dependent_MTases_sf"/>
</dbReference>
<keyword evidence="2" id="KW-0698">rRNA processing</keyword>
<feature type="region of interest" description="Disordered" evidence="7">
    <location>
        <begin position="1"/>
        <end position="23"/>
    </location>
</feature>
<dbReference type="OrthoDB" id="20105at2759"/>
<keyword evidence="10" id="KW-1185">Reference proteome</keyword>
<dbReference type="PANTHER" id="PTHR10920">
    <property type="entry name" value="RIBOSOMAL RNA METHYLTRANSFERASE"/>
    <property type="match status" value="1"/>
</dbReference>
<comment type="caution">
    <text evidence="9">The sequence shown here is derived from an EMBL/GenBank/DDBJ whole genome shotgun (WGS) entry which is preliminary data.</text>
</comment>
<dbReference type="InParanoid" id="A0A409W7J2"/>
<evidence type="ECO:0000256" key="3">
    <source>
        <dbReference type="ARBA" id="ARBA00022603"/>
    </source>
</evidence>
<sequence length="281" mass="31004">MQAFRQTAIRLTQRSKSKSSTAWVARQNRDPYVKKRLADPASYRSRAAFKLLEMEEDPRYGGFLSQEDVRAVVDLGAAPGGWSQVVAGKLGWKDIVPTIPYLNAKNGSEEGSQKVGIGVEDEDEPTWSDAVSSSSESLLDHSLKGKKWKRQRKPKKPVEEELTHFDPLNIDDPSPSTQTGRGTIIAVDLLNISPITGVQTVRGDFLQESTTELLHGLLCSDPLNKRGKVDVVLSDMAANLSGNDARDTEMSLEICLAVFEFARWHLRSADEIGRKKGGVLL</sequence>
<feature type="compositionally biased region" description="Basic residues" evidence="7">
    <location>
        <begin position="144"/>
        <end position="155"/>
    </location>
</feature>
<evidence type="ECO:0000256" key="5">
    <source>
        <dbReference type="ARBA" id="ARBA00022691"/>
    </source>
</evidence>
<keyword evidence="4" id="KW-0808">Transferase</keyword>
<evidence type="ECO:0000256" key="7">
    <source>
        <dbReference type="SAM" id="MobiDB-lite"/>
    </source>
</evidence>
<accession>A0A409W7J2</accession>
<evidence type="ECO:0000256" key="6">
    <source>
        <dbReference type="ARBA" id="ARBA00041184"/>
    </source>
</evidence>
<organism evidence="9 10">
    <name type="scientific">Panaeolus cyanescens</name>
    <dbReference type="NCBI Taxonomy" id="181874"/>
    <lineage>
        <taxon>Eukaryota</taxon>
        <taxon>Fungi</taxon>
        <taxon>Dikarya</taxon>
        <taxon>Basidiomycota</taxon>
        <taxon>Agaricomycotina</taxon>
        <taxon>Agaricomycetes</taxon>
        <taxon>Agaricomycetidae</taxon>
        <taxon>Agaricales</taxon>
        <taxon>Agaricineae</taxon>
        <taxon>Galeropsidaceae</taxon>
        <taxon>Panaeolus</taxon>
    </lineage>
</organism>
<proteinExistence type="inferred from homology"/>
<feature type="domain" description="Ribosomal RNA methyltransferase FtsJ" evidence="8">
    <location>
        <begin position="43"/>
        <end position="91"/>
    </location>
</feature>
<name>A0A409W7J2_9AGAR</name>
<feature type="domain" description="Ribosomal RNA methyltransferase FtsJ" evidence="8">
    <location>
        <begin position="178"/>
        <end position="268"/>
    </location>
</feature>
<evidence type="ECO:0000256" key="1">
    <source>
        <dbReference type="ARBA" id="ARBA00009258"/>
    </source>
</evidence>
<keyword evidence="5" id="KW-0949">S-adenosyl-L-methionine</keyword>
<dbReference type="GO" id="GO:0005739">
    <property type="term" value="C:mitochondrion"/>
    <property type="evidence" value="ECO:0007669"/>
    <property type="project" value="TreeGrafter"/>
</dbReference>
<dbReference type="Proteomes" id="UP000284842">
    <property type="component" value="Unassembled WGS sequence"/>
</dbReference>
<dbReference type="GO" id="GO:0008650">
    <property type="term" value="F:rRNA (uridine-2'-O-)-methyltransferase activity"/>
    <property type="evidence" value="ECO:0007669"/>
    <property type="project" value="TreeGrafter"/>
</dbReference>
<protein>
    <recommendedName>
        <fullName evidence="6">rRNA methyltransferase 2, mitochondrial</fullName>
    </recommendedName>
</protein>
<evidence type="ECO:0000256" key="2">
    <source>
        <dbReference type="ARBA" id="ARBA00022552"/>
    </source>
</evidence>
<keyword evidence="3" id="KW-0489">Methyltransferase</keyword>
<evidence type="ECO:0000313" key="10">
    <source>
        <dbReference type="Proteomes" id="UP000284842"/>
    </source>
</evidence>
<gene>
    <name evidence="9" type="ORF">CVT24_000127</name>
</gene>
<dbReference type="Gene3D" id="3.40.50.150">
    <property type="entry name" value="Vaccinia Virus protein VP39"/>
    <property type="match status" value="1"/>
</dbReference>
<reference evidence="9 10" key="1">
    <citation type="journal article" date="2018" name="Evol. Lett.">
        <title>Horizontal gene cluster transfer increased hallucinogenic mushroom diversity.</title>
        <authorList>
            <person name="Reynolds H.T."/>
            <person name="Vijayakumar V."/>
            <person name="Gluck-Thaler E."/>
            <person name="Korotkin H.B."/>
            <person name="Matheny P.B."/>
            <person name="Slot J.C."/>
        </authorList>
    </citation>
    <scope>NUCLEOTIDE SEQUENCE [LARGE SCALE GENOMIC DNA]</scope>
    <source>
        <strain evidence="9 10">2629</strain>
    </source>
</reference>
<evidence type="ECO:0000259" key="8">
    <source>
        <dbReference type="Pfam" id="PF01728"/>
    </source>
</evidence>
<dbReference type="SUPFAM" id="SSF53335">
    <property type="entry name" value="S-adenosyl-L-methionine-dependent methyltransferases"/>
    <property type="match status" value="2"/>
</dbReference>
<dbReference type="STRING" id="181874.A0A409W7J2"/>
<dbReference type="InterPro" id="IPR002877">
    <property type="entry name" value="RNA_MeTrfase_FtsJ_dom"/>
</dbReference>
<evidence type="ECO:0000313" key="9">
    <source>
        <dbReference type="EMBL" id="PPQ74476.1"/>
    </source>
</evidence>
<dbReference type="Pfam" id="PF01728">
    <property type="entry name" value="FtsJ"/>
    <property type="match status" value="2"/>
</dbReference>
<evidence type="ECO:0000256" key="4">
    <source>
        <dbReference type="ARBA" id="ARBA00022679"/>
    </source>
</evidence>